<proteinExistence type="predicted"/>
<dbReference type="EMBL" id="PGGS01000433">
    <property type="protein sequence ID" value="PNH04029.1"/>
    <property type="molecule type" value="Genomic_DNA"/>
</dbReference>
<dbReference type="AlphaFoldDB" id="A0A2J7ZUV1"/>
<name>A0A2J7ZUV1_9CHLO</name>
<organism evidence="1 2">
    <name type="scientific">Tetrabaena socialis</name>
    <dbReference type="NCBI Taxonomy" id="47790"/>
    <lineage>
        <taxon>Eukaryota</taxon>
        <taxon>Viridiplantae</taxon>
        <taxon>Chlorophyta</taxon>
        <taxon>core chlorophytes</taxon>
        <taxon>Chlorophyceae</taxon>
        <taxon>CS clade</taxon>
        <taxon>Chlamydomonadales</taxon>
        <taxon>Tetrabaenaceae</taxon>
        <taxon>Tetrabaena</taxon>
    </lineage>
</organism>
<dbReference type="Proteomes" id="UP000236333">
    <property type="component" value="Unassembled WGS sequence"/>
</dbReference>
<gene>
    <name evidence="1" type="ORF">TSOC_009855</name>
</gene>
<evidence type="ECO:0000313" key="2">
    <source>
        <dbReference type="Proteomes" id="UP000236333"/>
    </source>
</evidence>
<sequence length="79" mass="8233">MLLLRAWRRAATLSAMGLCSTSFCSRSTSALTSSRVGTSTIALKLPRTSSADSSLCSSGSSDSIPNLQVLSHATLQPMV</sequence>
<comment type="caution">
    <text evidence="1">The sequence shown here is derived from an EMBL/GenBank/DDBJ whole genome shotgun (WGS) entry which is preliminary data.</text>
</comment>
<keyword evidence="2" id="KW-1185">Reference proteome</keyword>
<accession>A0A2J7ZUV1</accession>
<evidence type="ECO:0000313" key="1">
    <source>
        <dbReference type="EMBL" id="PNH04029.1"/>
    </source>
</evidence>
<reference evidence="1 2" key="1">
    <citation type="journal article" date="2017" name="Mol. Biol. Evol.">
        <title>The 4-celled Tetrabaena socialis nuclear genome reveals the essential components for genetic control of cell number at the origin of multicellularity in the volvocine lineage.</title>
        <authorList>
            <person name="Featherston J."/>
            <person name="Arakaki Y."/>
            <person name="Hanschen E.R."/>
            <person name="Ferris P.J."/>
            <person name="Michod R.E."/>
            <person name="Olson B.J.S.C."/>
            <person name="Nozaki H."/>
            <person name="Durand P.M."/>
        </authorList>
    </citation>
    <scope>NUCLEOTIDE SEQUENCE [LARGE SCALE GENOMIC DNA]</scope>
    <source>
        <strain evidence="1 2">NIES-571</strain>
    </source>
</reference>
<protein>
    <submittedName>
        <fullName evidence="1">Uncharacterized protein</fullName>
    </submittedName>
</protein>